<dbReference type="InterPro" id="IPR003494">
    <property type="entry name" value="SHS2_FtsA"/>
</dbReference>
<gene>
    <name evidence="5 8" type="primary">ftsA</name>
    <name evidence="8" type="ORF">E4665_00575</name>
</gene>
<keyword evidence="4 5" id="KW-0131">Cell cycle</keyword>
<comment type="subcellular location">
    <subcellularLocation>
        <location evidence="5">Cell membrane</location>
        <topology evidence="5">Peripheral membrane protein</topology>
        <orientation evidence="5">Cytoplasmic side</orientation>
    </subcellularLocation>
    <text evidence="5">Localizes to the Z ring in an FtsZ-dependent manner. Targeted to the membrane through a conserved C-terminal amphipathic helix.</text>
</comment>
<dbReference type="SUPFAM" id="SSF53067">
    <property type="entry name" value="Actin-like ATPase domain"/>
    <property type="match status" value="2"/>
</dbReference>
<dbReference type="Gene3D" id="3.30.1490.110">
    <property type="match status" value="1"/>
</dbReference>
<dbReference type="PANTHER" id="PTHR32432:SF4">
    <property type="entry name" value="CELL DIVISION PROTEIN FTSA"/>
    <property type="match status" value="1"/>
</dbReference>
<dbReference type="RefSeq" id="WP_135346851.1">
    <property type="nucleotide sequence ID" value="NZ_SRJD01000001.1"/>
</dbReference>
<dbReference type="GO" id="GO:0043093">
    <property type="term" value="P:FtsZ-dependent cytokinesis"/>
    <property type="evidence" value="ECO:0007669"/>
    <property type="project" value="UniProtKB-UniRule"/>
</dbReference>
<dbReference type="FunFam" id="3.30.1490.110:FF:000003">
    <property type="entry name" value="Cell division protein FtsA"/>
    <property type="match status" value="1"/>
</dbReference>
<feature type="domain" description="SHS2" evidence="7">
    <location>
        <begin position="7"/>
        <end position="194"/>
    </location>
</feature>
<dbReference type="GO" id="GO:0032153">
    <property type="term" value="C:cell division site"/>
    <property type="evidence" value="ECO:0007669"/>
    <property type="project" value="UniProtKB-UniRule"/>
</dbReference>
<dbReference type="Gene3D" id="3.30.420.40">
    <property type="match status" value="2"/>
</dbReference>
<dbReference type="Proteomes" id="UP000298347">
    <property type="component" value="Unassembled WGS sequence"/>
</dbReference>
<proteinExistence type="inferred from homology"/>
<evidence type="ECO:0000256" key="5">
    <source>
        <dbReference type="HAMAP-Rule" id="MF_02033"/>
    </source>
</evidence>
<evidence type="ECO:0000256" key="2">
    <source>
        <dbReference type="ARBA" id="ARBA00022618"/>
    </source>
</evidence>
<comment type="subunit">
    <text evidence="5">Self-interacts. Interacts with FtsZ.</text>
</comment>
<keyword evidence="9" id="KW-1185">Reference proteome</keyword>
<keyword evidence="2 5" id="KW-0132">Cell division</keyword>
<dbReference type="Pfam" id="PF14450">
    <property type="entry name" value="FtsA"/>
    <property type="match status" value="1"/>
</dbReference>
<evidence type="ECO:0000313" key="9">
    <source>
        <dbReference type="Proteomes" id="UP000298347"/>
    </source>
</evidence>
<comment type="function">
    <text evidence="5 6">Cell division protein that is involved in the assembly of the Z ring. May serve as a membrane anchor for the Z ring.</text>
</comment>
<dbReference type="PANTHER" id="PTHR32432">
    <property type="entry name" value="CELL DIVISION PROTEIN FTSA-RELATED"/>
    <property type="match status" value="1"/>
</dbReference>
<dbReference type="SMART" id="SM00842">
    <property type="entry name" value="FtsA"/>
    <property type="match status" value="1"/>
</dbReference>
<evidence type="ECO:0000256" key="1">
    <source>
        <dbReference type="ARBA" id="ARBA00022475"/>
    </source>
</evidence>
<protein>
    <recommendedName>
        <fullName evidence="5 6">Cell division protein FtsA</fullName>
    </recommendedName>
</protein>
<evidence type="ECO:0000313" key="8">
    <source>
        <dbReference type="EMBL" id="TGB00205.1"/>
    </source>
</evidence>
<comment type="caution">
    <text evidence="8">The sequence shown here is derived from an EMBL/GenBank/DDBJ whole genome shotgun (WGS) entry which is preliminary data.</text>
</comment>
<accession>A0A4Z0GTX5</accession>
<evidence type="ECO:0000259" key="7">
    <source>
        <dbReference type="SMART" id="SM00842"/>
    </source>
</evidence>
<reference evidence="8 9" key="1">
    <citation type="journal article" date="2015" name="Int. J. Syst. Evol. Microbiol.">
        <title>Sporolactobacillus shoreae sp. nov. and Sporolactobacillus spathodeae sp. nov., two spore-forming lactic acid bacteria isolated from tree barks in Thailand.</title>
        <authorList>
            <person name="Thamacharoensuk T."/>
            <person name="Kitahara M."/>
            <person name="Ohkuma M."/>
            <person name="Thongchul N."/>
            <person name="Tanasupawat S."/>
        </authorList>
    </citation>
    <scope>NUCLEOTIDE SEQUENCE [LARGE SCALE GENOMIC DNA]</scope>
    <source>
        <strain evidence="8 9">BK92</strain>
    </source>
</reference>
<dbReference type="PIRSF" id="PIRSF003101">
    <property type="entry name" value="FtsA"/>
    <property type="match status" value="1"/>
</dbReference>
<comment type="similarity">
    <text evidence="5 6">Belongs to the FtsA/MreB family.</text>
</comment>
<dbReference type="Pfam" id="PF02491">
    <property type="entry name" value="SHS2_FTSA"/>
    <property type="match status" value="1"/>
</dbReference>
<dbReference type="CDD" id="cd24048">
    <property type="entry name" value="ASKHA_NBD_FtsA"/>
    <property type="match status" value="1"/>
</dbReference>
<dbReference type="OrthoDB" id="9768127at2"/>
<dbReference type="AlphaFoldDB" id="A0A4Z0GTX5"/>
<keyword evidence="1 5" id="KW-1003">Cell membrane</keyword>
<dbReference type="EMBL" id="SRJD01000001">
    <property type="protein sequence ID" value="TGB00205.1"/>
    <property type="molecule type" value="Genomic_DNA"/>
</dbReference>
<dbReference type="HAMAP" id="MF_02033">
    <property type="entry name" value="FtsA"/>
    <property type="match status" value="1"/>
</dbReference>
<dbReference type="InterPro" id="IPR050696">
    <property type="entry name" value="FtsA/MreB"/>
</dbReference>
<dbReference type="InterPro" id="IPR020823">
    <property type="entry name" value="Cell_div_FtsA"/>
</dbReference>
<keyword evidence="3 5" id="KW-0472">Membrane</keyword>
<dbReference type="GO" id="GO:0009898">
    <property type="term" value="C:cytoplasmic side of plasma membrane"/>
    <property type="evidence" value="ECO:0007669"/>
    <property type="project" value="UniProtKB-UniRule"/>
</dbReference>
<name>A0A4Z0GTX5_9BACL</name>
<sequence>MNSENVFVSLDIGTSSIKTLIGEMAGGSLNVIGVGESESFGIKKGSIVDIDATVRSIRQAVEQAERMVGLTIKSVIVGISGNHIQLRPCHGVVAVASESHEIGDTDIGRVIDAAQVMSIPPEREIIDVIPEQFIVDGVDEIHDPRGMIGVRLEMEGTLITGSKTVLHNLLRCVERAGLEVSDVCLQTLALGSVALTEDEKNLGVALVDIGGGATSVAVFDQGALLSTFELPIGGNHVTKDISIIQRVPMDEAEQLKIKHGAAVVKAASPEDTFTASQIGSAKKQTLNQETLAEIIEARIGELFDIVREELQRIGVYDLPGGFVLTGGVTAMPGVLDLAVQKLDANVRIAVPDYIGVREPKFTACIGLIQFAYHNVKIQGKEVAAAISSDRFEPQPKQHKVKKTGGKEHESMTSKVKSWFNMFFD</sequence>
<evidence type="ECO:0000256" key="3">
    <source>
        <dbReference type="ARBA" id="ARBA00023136"/>
    </source>
</evidence>
<evidence type="ECO:0000256" key="4">
    <source>
        <dbReference type="ARBA" id="ARBA00023306"/>
    </source>
</evidence>
<dbReference type="InterPro" id="IPR043129">
    <property type="entry name" value="ATPase_NBD"/>
</dbReference>
<dbReference type="NCBIfam" id="TIGR01174">
    <property type="entry name" value="ftsA"/>
    <property type="match status" value="1"/>
</dbReference>
<evidence type="ECO:0000256" key="6">
    <source>
        <dbReference type="PIRNR" id="PIRNR003101"/>
    </source>
</evidence>
<organism evidence="8 9">
    <name type="scientific">Sporolactobacillus shoreae</name>
    <dbReference type="NCBI Taxonomy" id="1465501"/>
    <lineage>
        <taxon>Bacteria</taxon>
        <taxon>Bacillati</taxon>
        <taxon>Bacillota</taxon>
        <taxon>Bacilli</taxon>
        <taxon>Bacillales</taxon>
        <taxon>Sporolactobacillaceae</taxon>
        <taxon>Sporolactobacillus</taxon>
    </lineage>
</organism>